<dbReference type="OrthoDB" id="6674808at2759"/>
<evidence type="ECO:0000256" key="3">
    <source>
        <dbReference type="SAM" id="SignalP"/>
    </source>
</evidence>
<evidence type="ECO:0000256" key="1">
    <source>
        <dbReference type="ARBA" id="ARBA00004613"/>
    </source>
</evidence>
<keyword evidence="3" id="KW-0732">Signal</keyword>
<accession>A0A834MHH4</accession>
<dbReference type="InterPro" id="IPR053308">
    <property type="entry name" value="Vago-like"/>
</dbReference>
<evidence type="ECO:0000259" key="4">
    <source>
        <dbReference type="SMART" id="SM01318"/>
    </source>
</evidence>
<keyword evidence="2" id="KW-0964">Secreted</keyword>
<protein>
    <recommendedName>
        <fullName evidence="4">Single domain-containing protein</fullName>
    </recommendedName>
</protein>
<sequence>MKYVLLLCCSAIILQNTFGSVAILPKNDTLRAMLKIKDDECYDDLYNVGRIPVGQKKRIPQICATLTCNSDYDIDVTGCGVMSVEGCRVEDGDLKLPFPDCCFNVICDEK</sequence>
<dbReference type="GO" id="GO:0005576">
    <property type="term" value="C:extracellular region"/>
    <property type="evidence" value="ECO:0007669"/>
    <property type="project" value="UniProtKB-SubCell"/>
</dbReference>
<gene>
    <name evidence="5" type="ORF">GWI33_006273</name>
</gene>
<organism evidence="5 6">
    <name type="scientific">Rhynchophorus ferrugineus</name>
    <name type="common">Red palm weevil</name>
    <name type="synonym">Curculio ferrugineus</name>
    <dbReference type="NCBI Taxonomy" id="354439"/>
    <lineage>
        <taxon>Eukaryota</taxon>
        <taxon>Metazoa</taxon>
        <taxon>Ecdysozoa</taxon>
        <taxon>Arthropoda</taxon>
        <taxon>Hexapoda</taxon>
        <taxon>Insecta</taxon>
        <taxon>Pterygota</taxon>
        <taxon>Neoptera</taxon>
        <taxon>Endopterygota</taxon>
        <taxon>Coleoptera</taxon>
        <taxon>Polyphaga</taxon>
        <taxon>Cucujiformia</taxon>
        <taxon>Curculionidae</taxon>
        <taxon>Dryophthorinae</taxon>
        <taxon>Rhynchophorus</taxon>
    </lineage>
</organism>
<dbReference type="PANTHER" id="PTHR39957:SF1">
    <property type="entry name" value="AT09846P1-RELATED"/>
    <property type="match status" value="1"/>
</dbReference>
<evidence type="ECO:0000313" key="6">
    <source>
        <dbReference type="Proteomes" id="UP000625711"/>
    </source>
</evidence>
<dbReference type="SMART" id="SM01318">
    <property type="entry name" value="SVWC"/>
    <property type="match status" value="1"/>
</dbReference>
<comment type="caution">
    <text evidence="5">The sequence shown here is derived from an EMBL/GenBank/DDBJ whole genome shotgun (WGS) entry which is preliminary data.</text>
</comment>
<keyword evidence="6" id="KW-1185">Reference proteome</keyword>
<name>A0A834MHH4_RHYFE</name>
<evidence type="ECO:0000256" key="2">
    <source>
        <dbReference type="ARBA" id="ARBA00022525"/>
    </source>
</evidence>
<comment type="subcellular location">
    <subcellularLocation>
        <location evidence="1">Secreted</location>
    </subcellularLocation>
</comment>
<dbReference type="Proteomes" id="UP000625711">
    <property type="component" value="Unassembled WGS sequence"/>
</dbReference>
<feature type="domain" description="Single" evidence="4">
    <location>
        <begin position="41"/>
        <end position="107"/>
    </location>
</feature>
<reference evidence="5" key="1">
    <citation type="submission" date="2020-08" db="EMBL/GenBank/DDBJ databases">
        <title>Genome sequencing and assembly of the red palm weevil Rhynchophorus ferrugineus.</title>
        <authorList>
            <person name="Dias G.B."/>
            <person name="Bergman C.M."/>
            <person name="Manee M."/>
        </authorList>
    </citation>
    <scope>NUCLEOTIDE SEQUENCE</scope>
    <source>
        <strain evidence="5">AA-2017</strain>
        <tissue evidence="5">Whole larva</tissue>
    </source>
</reference>
<dbReference type="EMBL" id="JAACXV010000311">
    <property type="protein sequence ID" value="KAF7280230.1"/>
    <property type="molecule type" value="Genomic_DNA"/>
</dbReference>
<dbReference type="InterPro" id="IPR029277">
    <property type="entry name" value="SVWC_dom"/>
</dbReference>
<evidence type="ECO:0000313" key="5">
    <source>
        <dbReference type="EMBL" id="KAF7280230.1"/>
    </source>
</evidence>
<proteinExistence type="predicted"/>
<dbReference type="AlphaFoldDB" id="A0A834MHH4"/>
<feature type="signal peptide" evidence="3">
    <location>
        <begin position="1"/>
        <end position="19"/>
    </location>
</feature>
<feature type="chain" id="PRO_5033049354" description="Single domain-containing protein" evidence="3">
    <location>
        <begin position="20"/>
        <end position="110"/>
    </location>
</feature>
<dbReference type="Pfam" id="PF15430">
    <property type="entry name" value="SVWC"/>
    <property type="match status" value="1"/>
</dbReference>
<dbReference type="PANTHER" id="PTHR39957">
    <property type="entry name" value="AT09846P1-RELATED"/>
    <property type="match status" value="1"/>
</dbReference>